<dbReference type="Proteomes" id="UP001174050">
    <property type="component" value="Unassembled WGS sequence"/>
</dbReference>
<protein>
    <recommendedName>
        <fullName evidence="3">GNAT family N-acetyltransferase</fullName>
    </recommendedName>
</protein>
<keyword evidence="2" id="KW-1185">Reference proteome</keyword>
<organism evidence="1 2">
    <name type="scientific">Streptomyces ficellus</name>
    <dbReference type="NCBI Taxonomy" id="1977088"/>
    <lineage>
        <taxon>Bacteria</taxon>
        <taxon>Bacillati</taxon>
        <taxon>Actinomycetota</taxon>
        <taxon>Actinomycetes</taxon>
        <taxon>Kitasatosporales</taxon>
        <taxon>Streptomycetaceae</taxon>
        <taxon>Streptomyces</taxon>
    </lineage>
</organism>
<dbReference type="RefSeq" id="WP_290110917.1">
    <property type="nucleotide sequence ID" value="NZ_JAUEPL010000007.1"/>
</dbReference>
<evidence type="ECO:0000313" key="2">
    <source>
        <dbReference type="Proteomes" id="UP001174050"/>
    </source>
</evidence>
<sequence>MSPHLTHAHAPDGVAPVRVRGMAEDDCAAVADIRVRGWQFAYDGRYVRAPRP</sequence>
<comment type="caution">
    <text evidence="1">The sequence shown here is derived from an EMBL/GenBank/DDBJ whole genome shotgun (WGS) entry which is preliminary data.</text>
</comment>
<gene>
    <name evidence="1" type="ORF">QWM81_07740</name>
</gene>
<reference evidence="1" key="1">
    <citation type="submission" date="2023-06" db="EMBL/GenBank/DDBJ databases">
        <title>WGS-Sequencing of Streptomyces ficellus isolate 21 collected from sand in Gara Djebilet Iron Mine in Algeria.</title>
        <authorList>
            <person name="Zegers G.P."/>
            <person name="Gomez A."/>
            <person name="Gueddou A."/>
            <person name="Zahara A.F."/>
            <person name="Worth M."/>
            <person name="Sevigny J.L."/>
            <person name="Tisa L."/>
        </authorList>
    </citation>
    <scope>NUCLEOTIDE SEQUENCE</scope>
    <source>
        <strain evidence="1">AS11</strain>
    </source>
</reference>
<accession>A0ABT7Z380</accession>
<proteinExistence type="predicted"/>
<evidence type="ECO:0000313" key="1">
    <source>
        <dbReference type="EMBL" id="MDN3293938.1"/>
    </source>
</evidence>
<name>A0ABT7Z380_9ACTN</name>
<dbReference type="EMBL" id="JAUEPL010000007">
    <property type="protein sequence ID" value="MDN3293938.1"/>
    <property type="molecule type" value="Genomic_DNA"/>
</dbReference>
<evidence type="ECO:0008006" key="3">
    <source>
        <dbReference type="Google" id="ProtNLM"/>
    </source>
</evidence>